<feature type="region of interest" description="Disordered" evidence="8">
    <location>
        <begin position="1"/>
        <end position="25"/>
    </location>
</feature>
<feature type="region of interest" description="Disordered" evidence="8">
    <location>
        <begin position="42"/>
        <end position="61"/>
    </location>
</feature>
<dbReference type="OrthoDB" id="639767at2759"/>
<organism evidence="9 10">
    <name type="scientific">Hondaea fermentalgiana</name>
    <dbReference type="NCBI Taxonomy" id="2315210"/>
    <lineage>
        <taxon>Eukaryota</taxon>
        <taxon>Sar</taxon>
        <taxon>Stramenopiles</taxon>
        <taxon>Bigyra</taxon>
        <taxon>Labyrinthulomycetes</taxon>
        <taxon>Thraustochytrida</taxon>
        <taxon>Thraustochytriidae</taxon>
        <taxon>Hondaea</taxon>
    </lineage>
</organism>
<keyword evidence="5" id="KW-0456">Lyase</keyword>
<keyword evidence="10" id="KW-1185">Reference proteome</keyword>
<keyword evidence="7" id="KW-0175">Coiled coil</keyword>
<comment type="caution">
    <text evidence="9">The sequence shown here is derived from an EMBL/GenBank/DDBJ whole genome shotgun (WGS) entry which is preliminary data.</text>
</comment>
<evidence type="ECO:0000256" key="8">
    <source>
        <dbReference type="SAM" id="MobiDB-lite"/>
    </source>
</evidence>
<dbReference type="PANTHER" id="PTHR45677">
    <property type="entry name" value="GLUTAMATE DECARBOXYLASE-RELATED"/>
    <property type="match status" value="1"/>
</dbReference>
<feature type="modified residue" description="N6-(pyridoxal phosphate)lysine" evidence="6">
    <location>
        <position position="450"/>
    </location>
</feature>
<dbReference type="InterPro" id="IPR015421">
    <property type="entry name" value="PyrdxlP-dep_Trfase_major"/>
</dbReference>
<evidence type="ECO:0000256" key="6">
    <source>
        <dbReference type="PIRSR" id="PIRSR602129-50"/>
    </source>
</evidence>
<evidence type="ECO:0000256" key="3">
    <source>
        <dbReference type="ARBA" id="ARBA00022793"/>
    </source>
</evidence>
<name>A0A2R5GEZ9_9STRA</name>
<reference evidence="9 10" key="1">
    <citation type="submission" date="2017-12" db="EMBL/GenBank/DDBJ databases">
        <title>Sequencing, de novo assembly and annotation of complete genome of a new Thraustochytrid species, strain FCC1311.</title>
        <authorList>
            <person name="Sedici K."/>
            <person name="Godart F."/>
            <person name="Aiese Cigliano R."/>
            <person name="Sanseverino W."/>
            <person name="Barakat M."/>
            <person name="Ortet P."/>
            <person name="Marechal E."/>
            <person name="Cagnac O."/>
            <person name="Amato A."/>
        </authorList>
    </citation>
    <scope>NUCLEOTIDE SEQUENCE [LARGE SCALE GENOMIC DNA]</scope>
</reference>
<keyword evidence="4 6" id="KW-0663">Pyridoxal phosphate</keyword>
<dbReference type="PANTHER" id="PTHR45677:SF8">
    <property type="entry name" value="CYSTEINE SULFINIC ACID DECARBOXYLASE"/>
    <property type="match status" value="1"/>
</dbReference>
<dbReference type="GO" id="GO:0016831">
    <property type="term" value="F:carboxy-lyase activity"/>
    <property type="evidence" value="ECO:0007669"/>
    <property type="project" value="UniProtKB-KW"/>
</dbReference>
<dbReference type="GO" id="GO:0030170">
    <property type="term" value="F:pyridoxal phosphate binding"/>
    <property type="evidence" value="ECO:0007669"/>
    <property type="project" value="InterPro"/>
</dbReference>
<dbReference type="GO" id="GO:0005737">
    <property type="term" value="C:cytoplasm"/>
    <property type="evidence" value="ECO:0007669"/>
    <property type="project" value="TreeGrafter"/>
</dbReference>
<keyword evidence="3" id="KW-0210">Decarboxylase</keyword>
<gene>
    <name evidence="9" type="ORF">FCC1311_057332</name>
</gene>
<evidence type="ECO:0000256" key="5">
    <source>
        <dbReference type="ARBA" id="ARBA00023239"/>
    </source>
</evidence>
<dbReference type="SUPFAM" id="SSF53383">
    <property type="entry name" value="PLP-dependent transferases"/>
    <property type="match status" value="1"/>
</dbReference>
<feature type="region of interest" description="Disordered" evidence="8">
    <location>
        <begin position="70"/>
        <end position="124"/>
    </location>
</feature>
<comment type="similarity">
    <text evidence="2">Belongs to the group II decarboxylase family.</text>
</comment>
<feature type="coiled-coil region" evidence="7">
    <location>
        <begin position="128"/>
        <end position="155"/>
    </location>
</feature>
<evidence type="ECO:0000256" key="1">
    <source>
        <dbReference type="ARBA" id="ARBA00001933"/>
    </source>
</evidence>
<sequence>MALRAGAMETLEARSEASDASEVDEVEEELIRRLFLPRSASITSESELLERRGAVSADNEATLPELHLRQSDAAEDVPPSVAATTEATTTSSKGTQGSFRRASSRHPGVADDGAPGALEPAAEPAASVATAASSLKHTERQLKKAERNFLDANHVRAANVSLRELSERFGETAVPTNPLGGDEDRIDQYLEKLVDTAVKDAVNTSSPAMIGHMTSSLPFFMRPLSRLVTTMNQNVVKTETANTVTFLEREALAQLHRQIYHRDEEFYAKYSQAMDAVLGVFTSGGTVANTTALWIARNSALGPRDGFAGIEQCGLMGALRHFGYEGACVVGSELLHYSMGKAVDVLGLGMQALVSVPFDENFKVRLDLVEEAVRDCEAKKLLVIAILGVAGATETGTIDDLDGLATIAERHKIHFHVDAAWGGPLVFSRRHVGLLRGIERAHSVTLDGHKQLYMPMGCGLCFLRDPALITSVQKTARYIIRKESYDLGKFTLEGSRPANAVYLHANLNVFGVRGYEVLVDRSIRIVRFMARQIEASKGWFELVTKPLTNILLYRAIPPALQAAVLAGEALTAEQDAAIDELNVALQQRQTLQGRTFVSRTTIRAPNRDRRPVVALRVVIANPLTFESDILRVLRNQLELLADLLPVEEAASRPMPKYVSPEGPRQHTRAELLSPEDTCEGGDIPEPPPSPFAPRRTAAQGDVDKTNTLPLRDASAELSKSRYWSEYWETMPLEVRNLFKGNKELFLTSLVAPELGLEDDQGLFSKGSATKSM</sequence>
<dbReference type="InParanoid" id="A0A2R5GEZ9"/>
<dbReference type="InterPro" id="IPR015422">
    <property type="entry name" value="PyrdxlP-dep_Trfase_small"/>
</dbReference>
<dbReference type="EMBL" id="BEYU01000059">
    <property type="protein sequence ID" value="GBG29512.1"/>
    <property type="molecule type" value="Genomic_DNA"/>
</dbReference>
<dbReference type="InterPro" id="IPR015424">
    <property type="entry name" value="PyrdxlP-dep_Trfase"/>
</dbReference>
<evidence type="ECO:0000313" key="10">
    <source>
        <dbReference type="Proteomes" id="UP000241890"/>
    </source>
</evidence>
<feature type="compositionally biased region" description="Low complexity" evidence="8">
    <location>
        <begin position="110"/>
        <end position="124"/>
    </location>
</feature>
<evidence type="ECO:0000313" key="9">
    <source>
        <dbReference type="EMBL" id="GBG29512.1"/>
    </source>
</evidence>
<evidence type="ECO:0000256" key="7">
    <source>
        <dbReference type="SAM" id="Coils"/>
    </source>
</evidence>
<evidence type="ECO:0000256" key="2">
    <source>
        <dbReference type="ARBA" id="ARBA00009533"/>
    </source>
</evidence>
<comment type="cofactor">
    <cofactor evidence="1 6">
        <name>pyridoxal 5'-phosphate</name>
        <dbReference type="ChEBI" id="CHEBI:597326"/>
    </cofactor>
</comment>
<evidence type="ECO:0000256" key="4">
    <source>
        <dbReference type="ARBA" id="ARBA00022898"/>
    </source>
</evidence>
<dbReference type="Gene3D" id="3.90.1150.10">
    <property type="entry name" value="Aspartate Aminotransferase, domain 1"/>
    <property type="match status" value="1"/>
</dbReference>
<protein>
    <submittedName>
        <fullName evidence="9">Glutamate decarboxylase 2</fullName>
    </submittedName>
</protein>
<dbReference type="Proteomes" id="UP000241890">
    <property type="component" value="Unassembled WGS sequence"/>
</dbReference>
<accession>A0A2R5GEZ9</accession>
<feature type="region of interest" description="Disordered" evidence="8">
    <location>
        <begin position="674"/>
        <end position="709"/>
    </location>
</feature>
<proteinExistence type="inferred from homology"/>
<dbReference type="Gene3D" id="3.40.640.10">
    <property type="entry name" value="Type I PLP-dependent aspartate aminotransferase-like (Major domain)"/>
    <property type="match status" value="1"/>
</dbReference>
<dbReference type="Pfam" id="PF00282">
    <property type="entry name" value="Pyridoxal_deC"/>
    <property type="match status" value="1"/>
</dbReference>
<dbReference type="InterPro" id="IPR002129">
    <property type="entry name" value="PyrdxlP-dep_de-COase"/>
</dbReference>
<dbReference type="GO" id="GO:0019752">
    <property type="term" value="P:carboxylic acid metabolic process"/>
    <property type="evidence" value="ECO:0007669"/>
    <property type="project" value="InterPro"/>
</dbReference>
<dbReference type="AlphaFoldDB" id="A0A2R5GEZ9"/>